<dbReference type="SUPFAM" id="SSF52540">
    <property type="entry name" value="P-loop containing nucleoside triphosphate hydrolases"/>
    <property type="match status" value="1"/>
</dbReference>
<dbReference type="InterPro" id="IPR014001">
    <property type="entry name" value="Helicase_ATP-bd"/>
</dbReference>
<dbReference type="InterPro" id="IPR045562">
    <property type="entry name" value="RecG_dom3_C"/>
</dbReference>
<dbReference type="Pfam" id="PF00270">
    <property type="entry name" value="DEAD"/>
    <property type="match status" value="1"/>
</dbReference>
<keyword evidence="12" id="KW-1185">Reference proteome</keyword>
<dbReference type="AlphaFoldDB" id="A0A9X1QPM2"/>
<dbReference type="InterPro" id="IPR001650">
    <property type="entry name" value="Helicase_C-like"/>
</dbReference>
<dbReference type="InterPro" id="IPR027417">
    <property type="entry name" value="P-loop_NTPase"/>
</dbReference>
<dbReference type="GO" id="GO:0003677">
    <property type="term" value="F:DNA binding"/>
    <property type="evidence" value="ECO:0007669"/>
    <property type="project" value="UniProtKB-KW"/>
</dbReference>
<evidence type="ECO:0000256" key="7">
    <source>
        <dbReference type="ARBA" id="ARBA00023204"/>
    </source>
</evidence>
<dbReference type="Proteomes" id="UP001139336">
    <property type="component" value="Unassembled WGS sequence"/>
</dbReference>
<dbReference type="EMBL" id="JAKGSI010000003">
    <property type="protein sequence ID" value="MCF4007029.1"/>
    <property type="molecule type" value="Genomic_DNA"/>
</dbReference>
<feature type="domain" description="Helicase ATP-binding" evidence="9">
    <location>
        <begin position="299"/>
        <end position="465"/>
    </location>
</feature>
<evidence type="ECO:0000259" key="9">
    <source>
        <dbReference type="PROSITE" id="PS51192"/>
    </source>
</evidence>
<dbReference type="SUPFAM" id="SSF50249">
    <property type="entry name" value="Nucleic acid-binding proteins"/>
    <property type="match status" value="1"/>
</dbReference>
<keyword evidence="4 11" id="KW-0347">Helicase</keyword>
<dbReference type="GO" id="GO:0016787">
    <property type="term" value="F:hydrolase activity"/>
    <property type="evidence" value="ECO:0007669"/>
    <property type="project" value="UniProtKB-KW"/>
</dbReference>
<dbReference type="RefSeq" id="WP_236119154.1">
    <property type="nucleotide sequence ID" value="NZ_JAKGSI010000003.1"/>
</dbReference>
<dbReference type="GO" id="GO:0005524">
    <property type="term" value="F:ATP binding"/>
    <property type="evidence" value="ECO:0007669"/>
    <property type="project" value="UniProtKB-KW"/>
</dbReference>
<dbReference type="InterPro" id="IPR047112">
    <property type="entry name" value="RecG/Mfd"/>
</dbReference>
<dbReference type="InterPro" id="IPR011545">
    <property type="entry name" value="DEAD/DEAH_box_helicase_dom"/>
</dbReference>
<comment type="caution">
    <text evidence="11">The sequence shown here is derived from an EMBL/GenBank/DDBJ whole genome shotgun (WGS) entry which is preliminary data.</text>
</comment>
<keyword evidence="2" id="KW-0227">DNA damage</keyword>
<reference evidence="11" key="1">
    <citation type="submission" date="2022-01" db="EMBL/GenBank/DDBJ databases">
        <title>Corynebacterium sp. nov isolated from isolated from the feces of the greater white-fronted geese (Anser albifrons) at Poyang Lake, PR China.</title>
        <authorList>
            <person name="Liu Q."/>
        </authorList>
    </citation>
    <scope>NUCLEOTIDE SEQUENCE</scope>
    <source>
        <strain evidence="11">JCM 32435</strain>
    </source>
</reference>
<name>A0A9X1QPM2_9CORY</name>
<evidence type="ECO:0000259" key="10">
    <source>
        <dbReference type="PROSITE" id="PS51194"/>
    </source>
</evidence>
<keyword evidence="7" id="KW-0234">DNA repair</keyword>
<proteinExistence type="predicted"/>
<dbReference type="InterPro" id="IPR012340">
    <property type="entry name" value="NA-bd_OB-fold"/>
</dbReference>
<dbReference type="Pfam" id="PF00271">
    <property type="entry name" value="Helicase_C"/>
    <property type="match status" value="1"/>
</dbReference>
<evidence type="ECO:0000256" key="4">
    <source>
        <dbReference type="ARBA" id="ARBA00022806"/>
    </source>
</evidence>
<feature type="domain" description="Helicase C-terminal" evidence="10">
    <location>
        <begin position="490"/>
        <end position="645"/>
    </location>
</feature>
<dbReference type="GO" id="GO:0003678">
    <property type="term" value="F:DNA helicase activity"/>
    <property type="evidence" value="ECO:0007669"/>
    <property type="project" value="TreeGrafter"/>
</dbReference>
<evidence type="ECO:0000256" key="6">
    <source>
        <dbReference type="ARBA" id="ARBA00023125"/>
    </source>
</evidence>
<keyword evidence="3" id="KW-0378">Hydrolase</keyword>
<dbReference type="CDD" id="cd04488">
    <property type="entry name" value="RecG_wedge_OBF"/>
    <property type="match status" value="1"/>
</dbReference>
<sequence>MLGWQDERALGEVLPEKEARALTQHLGLSTVSELLEYYPRSYSRHGDMTSLAAAQEGDTISFLGEVSHARVVHAGKKSRLTLRVRNGAESIAVTFFHSPYAARLLTDGTQVMLTGKLSFFRDAPQLTQPNFFVIAPGPGSAAHGGEGTGILKAMAAYPGHSLDTTLLERDYLPIYPATARLASWRILAAIHHVLEGLPPIPEPLNPPPSDLPGLDDALRGIHEPGPEGPRAARERLKYNEALGLALVMAVRRADHERRPAPACPGAAPGADSSVETLQSHLPFELTEGQRAVCAEIMADLSRDTPMSRLLQGDVGSGKTVVALLAMLQVVDSGRQCALLAPTEVLAAQHARSLMGLIGRAGLGTSVVTLSGSMGTAAKREALLAIMSGQADIVVGTHALIQDSVEFFDVGLVVVDEQHRFGVEQRDQLRTQGRDGLVPHQLVMTATPIPRTIAMTVFGDLSVSVLWELPGGRRPIQTTVVPVERQVWMARVDERIREEVQRGHQVYIVCPRIENEGGVLDYYSQVTAPGGAFADLRVELLHGRMSGEEKDAAMARFSKGEADILVATTVIEVGVDVPNATMMVIREAENFGISQLHQLRGRVGRGSEDSLCLLLTSAEVGTPAHERLVAVQSTTDGFRLAEEDLSHREEGDVLGTRQSGHTRSLKLISVVDDGDLIARAHEDAAAFVRADPAAAARLAGQLDDVDYGYLDKS</sequence>
<evidence type="ECO:0000256" key="5">
    <source>
        <dbReference type="ARBA" id="ARBA00022840"/>
    </source>
</evidence>
<dbReference type="SMART" id="SM00490">
    <property type="entry name" value="HELICc"/>
    <property type="match status" value="1"/>
</dbReference>
<evidence type="ECO:0000313" key="12">
    <source>
        <dbReference type="Proteomes" id="UP001139336"/>
    </source>
</evidence>
<dbReference type="PANTHER" id="PTHR47964:SF1">
    <property type="entry name" value="ATP-DEPENDENT DNA HELICASE HOMOLOG RECG, CHLOROPLASTIC"/>
    <property type="match status" value="1"/>
</dbReference>
<dbReference type="PANTHER" id="PTHR47964">
    <property type="entry name" value="ATP-DEPENDENT DNA HELICASE HOMOLOG RECG, CHLOROPLASTIC"/>
    <property type="match status" value="1"/>
</dbReference>
<dbReference type="InterPro" id="IPR033454">
    <property type="entry name" value="RecG_wedge"/>
</dbReference>
<dbReference type="Gene3D" id="3.40.50.300">
    <property type="entry name" value="P-loop containing nucleotide triphosphate hydrolases"/>
    <property type="match status" value="2"/>
</dbReference>
<evidence type="ECO:0000256" key="1">
    <source>
        <dbReference type="ARBA" id="ARBA00022741"/>
    </source>
</evidence>
<dbReference type="Pfam" id="PF19833">
    <property type="entry name" value="RecG_dom3_C"/>
    <property type="match status" value="1"/>
</dbReference>
<dbReference type="Gene3D" id="2.40.50.140">
    <property type="entry name" value="Nucleic acid-binding proteins"/>
    <property type="match status" value="1"/>
</dbReference>
<protein>
    <recommendedName>
        <fullName evidence="8">Probable DNA 3'-5' helicase RecG</fullName>
    </recommendedName>
</protein>
<organism evidence="11 12">
    <name type="scientific">Corynebacterium uropygiale</name>
    <dbReference type="NCBI Taxonomy" id="1775911"/>
    <lineage>
        <taxon>Bacteria</taxon>
        <taxon>Bacillati</taxon>
        <taxon>Actinomycetota</taxon>
        <taxon>Actinomycetes</taxon>
        <taxon>Mycobacteriales</taxon>
        <taxon>Corynebacteriaceae</taxon>
        <taxon>Corynebacterium</taxon>
    </lineage>
</organism>
<keyword evidence="5" id="KW-0067">ATP-binding</keyword>
<gene>
    <name evidence="11" type="ORF">L1O03_07545</name>
</gene>
<evidence type="ECO:0000256" key="3">
    <source>
        <dbReference type="ARBA" id="ARBA00022801"/>
    </source>
</evidence>
<dbReference type="PROSITE" id="PS51194">
    <property type="entry name" value="HELICASE_CTER"/>
    <property type="match status" value="1"/>
</dbReference>
<evidence type="ECO:0000256" key="8">
    <source>
        <dbReference type="ARBA" id="ARBA00049819"/>
    </source>
</evidence>
<evidence type="ECO:0000256" key="2">
    <source>
        <dbReference type="ARBA" id="ARBA00022763"/>
    </source>
</evidence>
<accession>A0A9X1QPM2</accession>
<keyword evidence="6" id="KW-0238">DNA-binding</keyword>
<dbReference type="PROSITE" id="PS51192">
    <property type="entry name" value="HELICASE_ATP_BIND_1"/>
    <property type="match status" value="1"/>
</dbReference>
<dbReference type="Pfam" id="PF17191">
    <property type="entry name" value="RecG_wedge"/>
    <property type="match status" value="1"/>
</dbReference>
<evidence type="ECO:0000313" key="11">
    <source>
        <dbReference type="EMBL" id="MCF4007029.1"/>
    </source>
</evidence>
<keyword evidence="1" id="KW-0547">Nucleotide-binding</keyword>
<dbReference type="CDD" id="cd17992">
    <property type="entry name" value="DEXHc_RecG"/>
    <property type="match status" value="1"/>
</dbReference>
<dbReference type="SMART" id="SM00487">
    <property type="entry name" value="DEXDc"/>
    <property type="match status" value="1"/>
</dbReference>
<dbReference type="GO" id="GO:0006281">
    <property type="term" value="P:DNA repair"/>
    <property type="evidence" value="ECO:0007669"/>
    <property type="project" value="UniProtKB-KW"/>
</dbReference>